<name>A0ABX2HLZ4_9FIRM</name>
<sequence length="119" mass="12458">MMKIVVGGALNKKENAELIEKYGNGQVEVVIMQDIQAALALKNGQADYYFGSCQTGAGGALGMAIAMNGMDKCITVAMVGKVLDDDEILKSIENGKKAFGFVPEAAASVIPVIMRGIMG</sequence>
<gene>
    <name evidence="1" type="ORF">G5B36_17100</name>
</gene>
<dbReference type="Proteomes" id="UP000669239">
    <property type="component" value="Unassembled WGS sequence"/>
</dbReference>
<reference evidence="1 2" key="1">
    <citation type="journal article" date="2020" name="Cell Host Microbe">
        <title>Functional and Genomic Variation between Human-Derived Isolates of Lachnospiraceae Reveals Inter- and Intra-Species Diversity.</title>
        <authorList>
            <person name="Sorbara M.T."/>
            <person name="Littmann E.R."/>
            <person name="Fontana E."/>
            <person name="Moody T.U."/>
            <person name="Kohout C.E."/>
            <person name="Gjonbalaj M."/>
            <person name="Eaton V."/>
            <person name="Seok R."/>
            <person name="Leiner I.M."/>
            <person name="Pamer E.G."/>
        </authorList>
    </citation>
    <scope>NUCLEOTIDE SEQUENCE [LARGE SCALE GENOMIC DNA]</scope>
    <source>
        <strain evidence="1 2">MSK.1.17</strain>
    </source>
</reference>
<dbReference type="EMBL" id="JAAITT010000025">
    <property type="protein sequence ID" value="NSJ50406.1"/>
    <property type="molecule type" value="Genomic_DNA"/>
</dbReference>
<dbReference type="InterPro" id="IPR021238">
    <property type="entry name" value="DUF2620"/>
</dbReference>
<organism evidence="1 2">
    <name type="scientific">Enterocloster aldenensis</name>
    <dbReference type="NCBI Taxonomy" id="358742"/>
    <lineage>
        <taxon>Bacteria</taxon>
        <taxon>Bacillati</taxon>
        <taxon>Bacillota</taxon>
        <taxon>Clostridia</taxon>
        <taxon>Lachnospirales</taxon>
        <taxon>Lachnospiraceae</taxon>
        <taxon>Enterocloster</taxon>
    </lineage>
</organism>
<accession>A0ABX2HLZ4</accession>
<evidence type="ECO:0000313" key="2">
    <source>
        <dbReference type="Proteomes" id="UP000669239"/>
    </source>
</evidence>
<keyword evidence="2" id="KW-1185">Reference proteome</keyword>
<protein>
    <submittedName>
        <fullName evidence="1">DUF2620 domain-containing protein</fullName>
    </submittedName>
</protein>
<dbReference type="Pfam" id="PF10941">
    <property type="entry name" value="DUF2620"/>
    <property type="match status" value="1"/>
</dbReference>
<evidence type="ECO:0000313" key="1">
    <source>
        <dbReference type="EMBL" id="NSJ50406.1"/>
    </source>
</evidence>
<proteinExistence type="predicted"/>
<comment type="caution">
    <text evidence="1">The sequence shown here is derived from an EMBL/GenBank/DDBJ whole genome shotgun (WGS) entry which is preliminary data.</text>
</comment>